<dbReference type="WBParaSite" id="Hba_03360">
    <property type="protein sequence ID" value="Hba_03360"/>
    <property type="gene ID" value="Hba_03360"/>
</dbReference>
<keyword evidence="1" id="KW-1185">Reference proteome</keyword>
<dbReference type="AlphaFoldDB" id="A0A1I7WEL3"/>
<sequence length="62" mass="7265">MYYTNNEELNLIQRQATAGLLQKMLNMKIGVFAVDEFCTHLLLRKIKNKRYSYGNDIHSNNS</sequence>
<name>A0A1I7WEL3_HETBA</name>
<dbReference type="Proteomes" id="UP000095283">
    <property type="component" value="Unplaced"/>
</dbReference>
<accession>A0A1I7WEL3</accession>
<protein>
    <submittedName>
        <fullName evidence="2">Transposase</fullName>
    </submittedName>
</protein>
<reference evidence="2" key="1">
    <citation type="submission" date="2016-11" db="UniProtKB">
        <authorList>
            <consortium name="WormBaseParasite"/>
        </authorList>
    </citation>
    <scope>IDENTIFICATION</scope>
</reference>
<proteinExistence type="predicted"/>
<evidence type="ECO:0000313" key="1">
    <source>
        <dbReference type="Proteomes" id="UP000095283"/>
    </source>
</evidence>
<organism evidence="1 2">
    <name type="scientific">Heterorhabditis bacteriophora</name>
    <name type="common">Entomopathogenic nematode worm</name>
    <dbReference type="NCBI Taxonomy" id="37862"/>
    <lineage>
        <taxon>Eukaryota</taxon>
        <taxon>Metazoa</taxon>
        <taxon>Ecdysozoa</taxon>
        <taxon>Nematoda</taxon>
        <taxon>Chromadorea</taxon>
        <taxon>Rhabditida</taxon>
        <taxon>Rhabditina</taxon>
        <taxon>Rhabditomorpha</taxon>
        <taxon>Strongyloidea</taxon>
        <taxon>Heterorhabditidae</taxon>
        <taxon>Heterorhabditis</taxon>
    </lineage>
</organism>
<evidence type="ECO:0000313" key="2">
    <source>
        <dbReference type="WBParaSite" id="Hba_03360"/>
    </source>
</evidence>